<proteinExistence type="predicted"/>
<dbReference type="EMBL" id="CAADRM010000002">
    <property type="protein sequence ID" value="VFU11234.1"/>
    <property type="molecule type" value="Genomic_DNA"/>
</dbReference>
<dbReference type="GO" id="GO:0015689">
    <property type="term" value="P:molybdate ion transport"/>
    <property type="evidence" value="ECO:0007669"/>
    <property type="project" value="InterPro"/>
</dbReference>
<dbReference type="InterPro" id="IPR050682">
    <property type="entry name" value="ModA/WtpA"/>
</dbReference>
<dbReference type="Pfam" id="PF13531">
    <property type="entry name" value="SBP_bac_11"/>
    <property type="match status" value="1"/>
</dbReference>
<gene>
    <name evidence="3" type="primary">modA</name>
    <name evidence="3" type="ORF">SCFA_100024</name>
</gene>
<dbReference type="GO" id="GO:0046872">
    <property type="term" value="F:metal ion binding"/>
    <property type="evidence" value="ECO:0007669"/>
    <property type="project" value="UniProtKB-KW"/>
</dbReference>
<dbReference type="NCBIfam" id="TIGR01256">
    <property type="entry name" value="modA"/>
    <property type="match status" value="1"/>
</dbReference>
<organism evidence="3">
    <name type="scientific">anaerobic digester metagenome</name>
    <dbReference type="NCBI Taxonomy" id="1263854"/>
    <lineage>
        <taxon>unclassified sequences</taxon>
        <taxon>metagenomes</taxon>
        <taxon>ecological metagenomes</taxon>
    </lineage>
</organism>
<dbReference type="InterPro" id="IPR005950">
    <property type="entry name" value="ModA"/>
</dbReference>
<dbReference type="AlphaFoldDB" id="A0A485LTL4"/>
<evidence type="ECO:0000256" key="1">
    <source>
        <dbReference type="ARBA" id="ARBA00022723"/>
    </source>
</evidence>
<dbReference type="PANTHER" id="PTHR30632">
    <property type="entry name" value="MOLYBDATE-BINDING PERIPLASMIC PROTEIN"/>
    <property type="match status" value="1"/>
</dbReference>
<keyword evidence="1" id="KW-0479">Metal-binding</keyword>
<protein>
    <submittedName>
        <fullName evidence="3">ABC-type molybdate transport system, periplasmic component</fullName>
    </submittedName>
</protein>
<dbReference type="SUPFAM" id="SSF53850">
    <property type="entry name" value="Periplasmic binding protein-like II"/>
    <property type="match status" value="1"/>
</dbReference>
<dbReference type="Gene3D" id="3.40.190.10">
    <property type="entry name" value="Periplasmic binding protein-like II"/>
    <property type="match status" value="2"/>
</dbReference>
<name>A0A485LTL4_9ZZZZ</name>
<reference evidence="3" key="1">
    <citation type="submission" date="2019-03" db="EMBL/GenBank/DDBJ databases">
        <authorList>
            <person name="Hao L."/>
        </authorList>
    </citation>
    <scope>NUCLEOTIDE SEQUENCE</scope>
</reference>
<accession>A0A485LTL4</accession>
<dbReference type="PIRSF" id="PIRSF004846">
    <property type="entry name" value="ModA"/>
    <property type="match status" value="1"/>
</dbReference>
<evidence type="ECO:0000313" key="3">
    <source>
        <dbReference type="EMBL" id="VFU11234.1"/>
    </source>
</evidence>
<dbReference type="PANTHER" id="PTHR30632:SF14">
    <property type="entry name" value="TUNGSTATE_MOLYBDATE_CHROMATE-BINDING PROTEIN MODA"/>
    <property type="match status" value="1"/>
</dbReference>
<keyword evidence="2" id="KW-0732">Signal</keyword>
<sequence>MRIKTSILIALIFLWGFPAAASEGKLLVAVAANFMAPFTEIAAAFEKESGCRVEPVFSSTGKLYAQIINNAPYDMFLAADKQRPGLLFKDGLCEEPFVYARGEIVLFSQQSDFCARFADWTEAVRSDAVEKIAIANPETAPYGAAAVAALKEAGLFESLQGKYVFPQDIGQAFQYASTGSVQAGFCALSSALTDEGKKGCYFPVKQAPQVVQAACILKRTQNREAAQKLAEFLSAQGGVMIKEKYGYR</sequence>
<evidence type="ECO:0000256" key="2">
    <source>
        <dbReference type="ARBA" id="ARBA00022729"/>
    </source>
</evidence>
<dbReference type="GO" id="GO:0030973">
    <property type="term" value="F:molybdate ion binding"/>
    <property type="evidence" value="ECO:0007669"/>
    <property type="project" value="TreeGrafter"/>
</dbReference>